<comment type="similarity">
    <text evidence="5">Belongs to the class VI-like SAM-binding methyltransferase superfamily. Isoprenylcysteine carboxyl methyltransferase family.</text>
</comment>
<dbReference type="OrthoDB" id="422086at2759"/>
<name>A0A8H5GXE0_9AGAR</name>
<dbReference type="AlphaFoldDB" id="A0A8H5GXE0"/>
<dbReference type="PANTHER" id="PTHR12714:SF9">
    <property type="entry name" value="PROTEIN-S-ISOPRENYLCYSTEINE O-METHYLTRANSFERASE"/>
    <property type="match status" value="1"/>
</dbReference>
<evidence type="ECO:0000256" key="1">
    <source>
        <dbReference type="ARBA" id="ARBA00004141"/>
    </source>
</evidence>
<comment type="caution">
    <text evidence="5">Lacks conserved residue(s) required for the propagation of feature annotation.</text>
</comment>
<keyword evidence="7" id="KW-1185">Reference proteome</keyword>
<evidence type="ECO:0000256" key="4">
    <source>
        <dbReference type="ARBA" id="ARBA00023136"/>
    </source>
</evidence>
<keyword evidence="5" id="KW-0808">Transferase</keyword>
<protein>
    <recommendedName>
        <fullName evidence="5">Protein-S-isoprenylcysteine O-methyltransferase</fullName>
        <ecNumber evidence="5">2.1.1.100</ecNumber>
    </recommendedName>
</protein>
<keyword evidence="5" id="KW-0489">Methyltransferase</keyword>
<feature type="transmembrane region" description="Helical" evidence="5">
    <location>
        <begin position="92"/>
        <end position="110"/>
    </location>
</feature>
<dbReference type="GO" id="GO:0004671">
    <property type="term" value="F:protein C-terminal S-isoprenylcysteine carboxyl O-methyltransferase activity"/>
    <property type="evidence" value="ECO:0007669"/>
    <property type="project" value="UniProtKB-EC"/>
</dbReference>
<dbReference type="Pfam" id="PF04140">
    <property type="entry name" value="ICMT"/>
    <property type="match status" value="1"/>
</dbReference>
<dbReference type="InterPro" id="IPR007269">
    <property type="entry name" value="ICMT_MeTrfase"/>
</dbReference>
<comment type="caution">
    <text evidence="6">The sequence shown here is derived from an EMBL/GenBank/DDBJ whole genome shotgun (WGS) entry which is preliminary data.</text>
</comment>
<evidence type="ECO:0000313" key="6">
    <source>
        <dbReference type="EMBL" id="KAF5372570.1"/>
    </source>
</evidence>
<keyword evidence="5" id="KW-0256">Endoplasmic reticulum</keyword>
<dbReference type="GO" id="GO:0005789">
    <property type="term" value="C:endoplasmic reticulum membrane"/>
    <property type="evidence" value="ECO:0007669"/>
    <property type="project" value="UniProtKB-SubCell"/>
</dbReference>
<evidence type="ECO:0000313" key="7">
    <source>
        <dbReference type="Proteomes" id="UP000559256"/>
    </source>
</evidence>
<proteinExistence type="inferred from homology"/>
<gene>
    <name evidence="6" type="ORF">D9758_005217</name>
</gene>
<evidence type="ECO:0000256" key="5">
    <source>
        <dbReference type="RuleBase" id="RU362022"/>
    </source>
</evidence>
<evidence type="ECO:0000256" key="3">
    <source>
        <dbReference type="ARBA" id="ARBA00022989"/>
    </source>
</evidence>
<dbReference type="Proteomes" id="UP000559256">
    <property type="component" value="Unassembled WGS sequence"/>
</dbReference>
<dbReference type="EC" id="2.1.1.100" evidence="5"/>
<dbReference type="Gene3D" id="1.20.120.1630">
    <property type="match status" value="1"/>
</dbReference>
<sequence length="181" mass="20533">MFSETLVILSFTYPKIQTLQTIRSFLLFPGYTGHNIASSPSPIFILSSLLVILGGIIRVTCFQTLGSSFTFELSFRQGQRLIKSGLYSTVRHPSYTGAVLSLGPMIVIHLSRGSWVRESGILESTVWGRVVALVWFGGMAMMIYTVVVRIKSEEEFLKKEFGVEWERYKEEVRYRLCPGVY</sequence>
<feature type="transmembrane region" description="Helical" evidence="5">
    <location>
        <begin position="130"/>
        <end position="150"/>
    </location>
</feature>
<keyword evidence="3 5" id="KW-1133">Transmembrane helix</keyword>
<accession>A0A8H5GXE0</accession>
<comment type="catalytic activity">
    <reaction evidence="5">
        <text>[protein]-C-terminal S-[(2E,6E)-farnesyl]-L-cysteine + S-adenosyl-L-methionine = [protein]-C-terminal S-[(2E,6E)-farnesyl]-L-cysteine methyl ester + S-adenosyl-L-homocysteine</text>
        <dbReference type="Rhea" id="RHEA:21672"/>
        <dbReference type="Rhea" id="RHEA-COMP:12125"/>
        <dbReference type="Rhea" id="RHEA-COMP:12126"/>
        <dbReference type="ChEBI" id="CHEBI:57856"/>
        <dbReference type="ChEBI" id="CHEBI:59789"/>
        <dbReference type="ChEBI" id="CHEBI:90510"/>
        <dbReference type="ChEBI" id="CHEBI:90511"/>
        <dbReference type="EC" id="2.1.1.100"/>
    </reaction>
</comment>
<keyword evidence="5" id="KW-0949">S-adenosyl-L-methionine</keyword>
<dbReference type="PANTHER" id="PTHR12714">
    <property type="entry name" value="PROTEIN-S ISOPRENYLCYSTEINE O-METHYLTRANSFERASE"/>
    <property type="match status" value="1"/>
</dbReference>
<comment type="subcellular location">
    <subcellularLocation>
        <location evidence="5">Endoplasmic reticulum membrane</location>
        <topology evidence="5">Multi-pass membrane protein</topology>
    </subcellularLocation>
    <subcellularLocation>
        <location evidence="1">Membrane</location>
        <topology evidence="1">Multi-pass membrane protein</topology>
    </subcellularLocation>
</comment>
<keyword evidence="2 5" id="KW-0812">Transmembrane</keyword>
<organism evidence="6 7">
    <name type="scientific">Tetrapyrgos nigripes</name>
    <dbReference type="NCBI Taxonomy" id="182062"/>
    <lineage>
        <taxon>Eukaryota</taxon>
        <taxon>Fungi</taxon>
        <taxon>Dikarya</taxon>
        <taxon>Basidiomycota</taxon>
        <taxon>Agaricomycotina</taxon>
        <taxon>Agaricomycetes</taxon>
        <taxon>Agaricomycetidae</taxon>
        <taxon>Agaricales</taxon>
        <taxon>Marasmiineae</taxon>
        <taxon>Marasmiaceae</taxon>
        <taxon>Tetrapyrgos</taxon>
    </lineage>
</organism>
<evidence type="ECO:0000256" key="2">
    <source>
        <dbReference type="ARBA" id="ARBA00022692"/>
    </source>
</evidence>
<keyword evidence="4 5" id="KW-0472">Membrane</keyword>
<reference evidence="6 7" key="1">
    <citation type="journal article" date="2020" name="ISME J.">
        <title>Uncovering the hidden diversity of litter-decomposition mechanisms in mushroom-forming fungi.</title>
        <authorList>
            <person name="Floudas D."/>
            <person name="Bentzer J."/>
            <person name="Ahren D."/>
            <person name="Johansson T."/>
            <person name="Persson P."/>
            <person name="Tunlid A."/>
        </authorList>
    </citation>
    <scope>NUCLEOTIDE SEQUENCE [LARGE SCALE GENOMIC DNA]</scope>
    <source>
        <strain evidence="6 7">CBS 291.85</strain>
    </source>
</reference>
<dbReference type="GO" id="GO:0032259">
    <property type="term" value="P:methylation"/>
    <property type="evidence" value="ECO:0007669"/>
    <property type="project" value="UniProtKB-KW"/>
</dbReference>
<dbReference type="EMBL" id="JAACJM010000005">
    <property type="protein sequence ID" value="KAF5372570.1"/>
    <property type="molecule type" value="Genomic_DNA"/>
</dbReference>
<feature type="transmembrane region" description="Helical" evidence="5">
    <location>
        <begin position="43"/>
        <end position="71"/>
    </location>
</feature>